<protein>
    <submittedName>
        <fullName evidence="2">FO synthase subunit 1</fullName>
    </submittedName>
</protein>
<evidence type="ECO:0000313" key="3">
    <source>
        <dbReference type="Proteomes" id="UP001642464"/>
    </source>
</evidence>
<accession>A0ABP0PYZ8</accession>
<keyword evidence="3" id="KW-1185">Reference proteome</keyword>
<name>A0ABP0PYZ8_9DINO</name>
<organism evidence="2 3">
    <name type="scientific">Durusdinium trenchii</name>
    <dbReference type="NCBI Taxonomy" id="1381693"/>
    <lineage>
        <taxon>Eukaryota</taxon>
        <taxon>Sar</taxon>
        <taxon>Alveolata</taxon>
        <taxon>Dinophyceae</taxon>
        <taxon>Suessiales</taxon>
        <taxon>Symbiodiniaceae</taxon>
        <taxon>Durusdinium</taxon>
    </lineage>
</organism>
<evidence type="ECO:0000313" key="2">
    <source>
        <dbReference type="EMBL" id="CAK9080149.1"/>
    </source>
</evidence>
<feature type="region of interest" description="Disordered" evidence="1">
    <location>
        <begin position="315"/>
        <end position="340"/>
    </location>
</feature>
<feature type="non-terminal residue" evidence="2">
    <location>
        <position position="442"/>
    </location>
</feature>
<proteinExistence type="predicted"/>
<reference evidence="2 3" key="1">
    <citation type="submission" date="2024-02" db="EMBL/GenBank/DDBJ databases">
        <authorList>
            <person name="Chen Y."/>
            <person name="Shah S."/>
            <person name="Dougan E. K."/>
            <person name="Thang M."/>
            <person name="Chan C."/>
        </authorList>
    </citation>
    <scope>NUCLEOTIDE SEQUENCE [LARGE SCALE GENOMIC DNA]</scope>
</reference>
<gene>
    <name evidence="2" type="ORF">SCF082_LOCUS38227</name>
</gene>
<sequence>MFIERLKKDWDRLPPGLKKPWAFKDALQVHASCGGFITILETLRKNIPKADYDTAVTTLQEQFSLGYLDPDIVAFLENGVPPVQLAEVNFVRNIVTSVEQRKQNEMHEKERELAERVAAATVEQIRHKFNQDVDTLKARTQCRDELALEAAKDAKKGQQYTKDFMDKKCKLNFVGDGKDSFPEVAKYLSQLSADDSVEKVYCEFGRAVLGRLLDSNAGRPPVFYYGCLRDDQKDVKEALEDLVYNFWDQSDAAPPKSRPVETVADPDLVLLSWSNGQPAFPEQLLSKFSEGSAGHKSIHDMQKELLTMFPNAQVQGSPGTGRGGNPRATGRPDYTIDGGGRPLDFTRALDKTITPKSSFSAERKVYVAAAKGKPSLVLDTNYALWVGNETDEETTFAPSEIAGFNLGTFEEKVVSGMGEKELSGIPFRFPSDLCLVCYEKKL</sequence>
<comment type="caution">
    <text evidence="2">The sequence shown here is derived from an EMBL/GenBank/DDBJ whole genome shotgun (WGS) entry which is preliminary data.</text>
</comment>
<dbReference type="EMBL" id="CAXAMM010038688">
    <property type="protein sequence ID" value="CAK9080149.1"/>
    <property type="molecule type" value="Genomic_DNA"/>
</dbReference>
<dbReference type="Proteomes" id="UP001642464">
    <property type="component" value="Unassembled WGS sequence"/>
</dbReference>
<evidence type="ECO:0000256" key="1">
    <source>
        <dbReference type="SAM" id="MobiDB-lite"/>
    </source>
</evidence>